<dbReference type="EMBL" id="SWMS01000008">
    <property type="protein sequence ID" value="TKG70610.1"/>
    <property type="molecule type" value="Genomic_DNA"/>
</dbReference>
<gene>
    <name evidence="1" type="ORF">FCN18_17215</name>
</gene>
<sequence>MAFPEPRLSHGRRHVIDLFADDPYPALRPAARERTRLRESTRFWLLTRYEDVSALRKASHSADERNLTNLPNCGVPLFRG</sequence>
<evidence type="ECO:0000313" key="1">
    <source>
        <dbReference type="EMBL" id="TKG70610.1"/>
    </source>
</evidence>
<dbReference type="Proteomes" id="UP000309992">
    <property type="component" value="Unassembled WGS sequence"/>
</dbReference>
<accession>A0ABY2S481</accession>
<name>A0ABY2S481_9PSEU</name>
<reference evidence="1 2" key="1">
    <citation type="journal article" date="2015" name="Antonie Van Leeuwenhoek">
        <title>Prauserella endophytica sp. nov., an endophytic actinobacterium isolated from Tamarix taklamakanensis.</title>
        <authorList>
            <person name="Liu J.M."/>
            <person name="Habden X."/>
            <person name="Guo L."/>
            <person name="Tuo L."/>
            <person name="Jiang Z.K."/>
            <person name="Liu S.W."/>
            <person name="Liu X.F."/>
            <person name="Chen L."/>
            <person name="Li R.F."/>
            <person name="Zhang Y.Q."/>
            <person name="Sun C.H."/>
        </authorList>
    </citation>
    <scope>NUCLEOTIDE SEQUENCE [LARGE SCALE GENOMIC DNA]</scope>
    <source>
        <strain evidence="1 2">CGMCC 4.7182</strain>
    </source>
</reference>
<evidence type="ECO:0008006" key="3">
    <source>
        <dbReference type="Google" id="ProtNLM"/>
    </source>
</evidence>
<keyword evidence="2" id="KW-1185">Reference proteome</keyword>
<dbReference type="RefSeq" id="WP_137095595.1">
    <property type="nucleotide sequence ID" value="NZ_SWMS01000008.1"/>
</dbReference>
<proteinExistence type="predicted"/>
<organism evidence="1 2">
    <name type="scientific">Prauserella endophytica</name>
    <dbReference type="NCBI Taxonomy" id="1592324"/>
    <lineage>
        <taxon>Bacteria</taxon>
        <taxon>Bacillati</taxon>
        <taxon>Actinomycetota</taxon>
        <taxon>Actinomycetes</taxon>
        <taxon>Pseudonocardiales</taxon>
        <taxon>Pseudonocardiaceae</taxon>
        <taxon>Prauserella</taxon>
        <taxon>Prauserella coralliicola group</taxon>
    </lineage>
</organism>
<protein>
    <recommendedName>
        <fullName evidence="3">Cytochrome P450</fullName>
    </recommendedName>
</protein>
<comment type="caution">
    <text evidence="1">The sequence shown here is derived from an EMBL/GenBank/DDBJ whole genome shotgun (WGS) entry which is preliminary data.</text>
</comment>
<evidence type="ECO:0000313" key="2">
    <source>
        <dbReference type="Proteomes" id="UP000309992"/>
    </source>
</evidence>